<dbReference type="Proteomes" id="UP001189429">
    <property type="component" value="Unassembled WGS sequence"/>
</dbReference>
<evidence type="ECO:0000313" key="4">
    <source>
        <dbReference type="Proteomes" id="UP001189429"/>
    </source>
</evidence>
<evidence type="ECO:0000313" key="3">
    <source>
        <dbReference type="EMBL" id="CAK0803377.1"/>
    </source>
</evidence>
<feature type="region of interest" description="Disordered" evidence="1">
    <location>
        <begin position="140"/>
        <end position="161"/>
    </location>
</feature>
<sequence>LLLLLLLSLPILLLLLLLHLLLRASERRGAGVMRAGAQDRSGLLASESEGAQELGEVGCTSAAARPSWKRWSSVAGSLVALGLVLCLLRAHAPGAEHAPKETAFSNAASLANASGAAQMEAQQATAQLAEPVHNETILKQSVASAPPPASDPQAGPNATSSNGSFLDTLAAAASSTGESILGFVQAKSWELLAAVGNFFQSLFASAWQSVLGWVQGSVPFLAPTCSGIEPTSHYPLPGKDYTQGLPSPLVAHPSGMTMCDVERLQQDCVEQINVFRAGAPFSDGRHRDHGHLDPLQLAPEDFRKCMNEKASSDQLYSVHKGAGCGHWSFGLSCEQDRWVSGENSCCPRSCGSYDDCRQTLIGCLQQMWDEGKIVLDTGNTEWGTSTGHYWNMLGNAKYAACGFGFDSDGGMLATQNFF</sequence>
<keyword evidence="4" id="KW-1185">Reference proteome</keyword>
<reference evidence="3" key="1">
    <citation type="submission" date="2023-10" db="EMBL/GenBank/DDBJ databases">
        <authorList>
            <person name="Chen Y."/>
            <person name="Shah S."/>
            <person name="Dougan E. K."/>
            <person name="Thang M."/>
            <person name="Chan C."/>
        </authorList>
    </citation>
    <scope>NUCLEOTIDE SEQUENCE [LARGE SCALE GENOMIC DNA]</scope>
</reference>
<evidence type="ECO:0000256" key="2">
    <source>
        <dbReference type="SAM" id="SignalP"/>
    </source>
</evidence>
<name>A0ABN9QBW1_9DINO</name>
<evidence type="ECO:0000256" key="1">
    <source>
        <dbReference type="SAM" id="MobiDB-lite"/>
    </source>
</evidence>
<feature type="signal peptide" evidence="2">
    <location>
        <begin position="1"/>
        <end position="24"/>
    </location>
</feature>
<evidence type="ECO:0008006" key="5">
    <source>
        <dbReference type="Google" id="ProtNLM"/>
    </source>
</evidence>
<protein>
    <recommendedName>
        <fullName evidence="5">SCP domain-containing protein</fullName>
    </recommendedName>
</protein>
<proteinExistence type="predicted"/>
<gene>
    <name evidence="3" type="ORF">PCOR1329_LOCUS10556</name>
</gene>
<dbReference type="EMBL" id="CAUYUJ010003002">
    <property type="protein sequence ID" value="CAK0803377.1"/>
    <property type="molecule type" value="Genomic_DNA"/>
</dbReference>
<feature type="non-terminal residue" evidence="3">
    <location>
        <position position="1"/>
    </location>
</feature>
<feature type="chain" id="PRO_5046139338" description="SCP domain-containing protein" evidence="2">
    <location>
        <begin position="25"/>
        <end position="418"/>
    </location>
</feature>
<accession>A0ABN9QBW1</accession>
<organism evidence="3 4">
    <name type="scientific">Prorocentrum cordatum</name>
    <dbReference type="NCBI Taxonomy" id="2364126"/>
    <lineage>
        <taxon>Eukaryota</taxon>
        <taxon>Sar</taxon>
        <taxon>Alveolata</taxon>
        <taxon>Dinophyceae</taxon>
        <taxon>Prorocentrales</taxon>
        <taxon>Prorocentraceae</taxon>
        <taxon>Prorocentrum</taxon>
    </lineage>
</organism>
<comment type="caution">
    <text evidence="3">The sequence shown here is derived from an EMBL/GenBank/DDBJ whole genome shotgun (WGS) entry which is preliminary data.</text>
</comment>
<keyword evidence="2" id="KW-0732">Signal</keyword>